<dbReference type="Pfam" id="PF25917">
    <property type="entry name" value="BSH_RND"/>
    <property type="match status" value="1"/>
</dbReference>
<evidence type="ECO:0000256" key="4">
    <source>
        <dbReference type="SAM" id="MobiDB-lite"/>
    </source>
</evidence>
<name>A0A9D7E0I1_9PROT</name>
<feature type="domain" description="CusB-like beta-barrel" evidence="7">
    <location>
        <begin position="208"/>
        <end position="280"/>
    </location>
</feature>
<feature type="compositionally biased region" description="Low complexity" evidence="4">
    <location>
        <begin position="363"/>
        <end position="378"/>
    </location>
</feature>
<proteinExistence type="inferred from homology"/>
<feature type="domain" description="Multidrug resistance protein MdtA-like C-terminal permuted SH3" evidence="8">
    <location>
        <begin position="288"/>
        <end position="344"/>
    </location>
</feature>
<dbReference type="Pfam" id="PF25954">
    <property type="entry name" value="Beta-barrel_RND_2"/>
    <property type="match status" value="1"/>
</dbReference>
<keyword evidence="3" id="KW-0813">Transport</keyword>
<dbReference type="Gene3D" id="2.40.30.170">
    <property type="match status" value="1"/>
</dbReference>
<comment type="subcellular location">
    <subcellularLocation>
        <location evidence="1">Cell envelope</location>
    </subcellularLocation>
</comment>
<dbReference type="InterPro" id="IPR006143">
    <property type="entry name" value="RND_pump_MFP"/>
</dbReference>
<dbReference type="PROSITE" id="PS51257">
    <property type="entry name" value="PROKAR_LIPOPROTEIN"/>
    <property type="match status" value="1"/>
</dbReference>
<gene>
    <name evidence="9" type="ORF">IPH26_00190</name>
</gene>
<dbReference type="InterPro" id="IPR058627">
    <property type="entry name" value="MdtA-like_C"/>
</dbReference>
<evidence type="ECO:0000259" key="7">
    <source>
        <dbReference type="Pfam" id="PF25954"/>
    </source>
</evidence>
<reference evidence="9" key="1">
    <citation type="submission" date="2020-10" db="EMBL/GenBank/DDBJ databases">
        <title>Connecting structure to function with the recovery of over 1000 high-quality activated sludge metagenome-assembled genomes encoding full-length rRNA genes using long-read sequencing.</title>
        <authorList>
            <person name="Singleton C.M."/>
            <person name="Petriglieri F."/>
            <person name="Kristensen J.M."/>
            <person name="Kirkegaard R.H."/>
            <person name="Michaelsen T.Y."/>
            <person name="Andersen M.H."/>
            <person name="Karst S.M."/>
            <person name="Dueholm M.S."/>
            <person name="Nielsen P.H."/>
            <person name="Albertsen M."/>
        </authorList>
    </citation>
    <scope>NUCLEOTIDE SEQUENCE</scope>
    <source>
        <strain evidence="9">Bjer_18-Q3-R1-45_BAT3C.347</strain>
    </source>
</reference>
<dbReference type="Proteomes" id="UP000807785">
    <property type="component" value="Unassembled WGS sequence"/>
</dbReference>
<evidence type="ECO:0000259" key="8">
    <source>
        <dbReference type="Pfam" id="PF25967"/>
    </source>
</evidence>
<dbReference type="Gene3D" id="1.10.287.470">
    <property type="entry name" value="Helix hairpin bin"/>
    <property type="match status" value="1"/>
</dbReference>
<dbReference type="GO" id="GO:0015562">
    <property type="term" value="F:efflux transmembrane transporter activity"/>
    <property type="evidence" value="ECO:0007669"/>
    <property type="project" value="TreeGrafter"/>
</dbReference>
<evidence type="ECO:0000256" key="1">
    <source>
        <dbReference type="ARBA" id="ARBA00004196"/>
    </source>
</evidence>
<dbReference type="InterPro" id="IPR058792">
    <property type="entry name" value="Beta-barrel_RND_2"/>
</dbReference>
<dbReference type="Gene3D" id="2.40.50.100">
    <property type="match status" value="1"/>
</dbReference>
<feature type="signal peptide" evidence="5">
    <location>
        <begin position="1"/>
        <end position="24"/>
    </location>
</feature>
<feature type="domain" description="Multidrug resistance protein MdtA-like barrel-sandwich hybrid" evidence="6">
    <location>
        <begin position="64"/>
        <end position="195"/>
    </location>
</feature>
<evidence type="ECO:0000256" key="2">
    <source>
        <dbReference type="ARBA" id="ARBA00009477"/>
    </source>
</evidence>
<dbReference type="AlphaFoldDB" id="A0A9D7E0I1"/>
<keyword evidence="5" id="KW-0732">Signal</keyword>
<evidence type="ECO:0000313" key="10">
    <source>
        <dbReference type="Proteomes" id="UP000807785"/>
    </source>
</evidence>
<accession>A0A9D7E0I1</accession>
<dbReference type="NCBIfam" id="TIGR01730">
    <property type="entry name" value="RND_mfp"/>
    <property type="match status" value="1"/>
</dbReference>
<evidence type="ECO:0000313" key="9">
    <source>
        <dbReference type="EMBL" id="MBK6971433.1"/>
    </source>
</evidence>
<comment type="caution">
    <text evidence="9">The sequence shown here is derived from an EMBL/GenBank/DDBJ whole genome shotgun (WGS) entry which is preliminary data.</text>
</comment>
<evidence type="ECO:0000256" key="3">
    <source>
        <dbReference type="ARBA" id="ARBA00022448"/>
    </source>
</evidence>
<comment type="similarity">
    <text evidence="2">Belongs to the membrane fusion protein (MFP) (TC 8.A.1) family.</text>
</comment>
<dbReference type="GO" id="GO:1990281">
    <property type="term" value="C:efflux pump complex"/>
    <property type="evidence" value="ECO:0007669"/>
    <property type="project" value="TreeGrafter"/>
</dbReference>
<dbReference type="SUPFAM" id="SSF111369">
    <property type="entry name" value="HlyD-like secretion proteins"/>
    <property type="match status" value="1"/>
</dbReference>
<dbReference type="Gene3D" id="2.40.420.20">
    <property type="match status" value="1"/>
</dbReference>
<dbReference type="Pfam" id="PF25967">
    <property type="entry name" value="RND-MFP_C"/>
    <property type="match status" value="1"/>
</dbReference>
<dbReference type="InterPro" id="IPR058625">
    <property type="entry name" value="MdtA-like_BSH"/>
</dbReference>
<feature type="chain" id="PRO_5039490622" evidence="5">
    <location>
        <begin position="25"/>
        <end position="378"/>
    </location>
</feature>
<evidence type="ECO:0000256" key="5">
    <source>
        <dbReference type="SAM" id="SignalP"/>
    </source>
</evidence>
<sequence>MNRAVVSVCLVPLIALLIAGCAKEQQVVEVVRPVRTLTVAAERADLLAEFSGEVRPRYESRLGFRVGGKILRRLVDVGAQVKKGQVLAQLDPQDLKLAEAAARSNVTAAVSQYELAKADLARYRDLRAKNFISQAELDRRQAAHDSALAQLNAVRAQLGIQDNQAEYAALRADADGVITAVEAEAGQVVTSGQTVVRLAQTAEKEIAIGVPEDQVEAVRAAKRVEVSLWAAPGRVSNGRIRETAPAADPATRTYAVRVAVADPPAGMRWGMTANVRFSAQTPVPLIRVPLSALLKTGEHTMVWVLDPASSTVRSVPVTIAGPNGNDALLSNGLAPGQVVVTAGAHLLQPGQKVRLLSDEPSRPAAAPATAPAAAKAGS</sequence>
<dbReference type="PANTHER" id="PTHR30469">
    <property type="entry name" value="MULTIDRUG RESISTANCE PROTEIN MDTA"/>
    <property type="match status" value="1"/>
</dbReference>
<dbReference type="EMBL" id="JADJEV010000001">
    <property type="protein sequence ID" value="MBK6971433.1"/>
    <property type="molecule type" value="Genomic_DNA"/>
</dbReference>
<organism evidence="9 10">
    <name type="scientific">Candidatus Methylophosphatis roskildensis</name>
    <dbReference type="NCBI Taxonomy" id="2899263"/>
    <lineage>
        <taxon>Bacteria</taxon>
        <taxon>Pseudomonadati</taxon>
        <taxon>Pseudomonadota</taxon>
        <taxon>Betaproteobacteria</taxon>
        <taxon>Nitrosomonadales</taxon>
        <taxon>Sterolibacteriaceae</taxon>
        <taxon>Candidatus Methylophosphatis</taxon>
    </lineage>
</organism>
<evidence type="ECO:0000259" key="6">
    <source>
        <dbReference type="Pfam" id="PF25917"/>
    </source>
</evidence>
<dbReference type="PANTHER" id="PTHR30469:SF15">
    <property type="entry name" value="HLYD FAMILY OF SECRETION PROTEINS"/>
    <property type="match status" value="1"/>
</dbReference>
<protein>
    <submittedName>
        <fullName evidence="9">Efflux RND transporter periplasmic adaptor subunit</fullName>
    </submittedName>
</protein>
<feature type="region of interest" description="Disordered" evidence="4">
    <location>
        <begin position="358"/>
        <end position="378"/>
    </location>
</feature>